<organism evidence="2 3">
    <name type="scientific">Streptomyces doebereineriae</name>
    <dbReference type="NCBI Taxonomy" id="3075528"/>
    <lineage>
        <taxon>Bacteria</taxon>
        <taxon>Bacillati</taxon>
        <taxon>Actinomycetota</taxon>
        <taxon>Actinomycetes</taxon>
        <taxon>Kitasatosporales</taxon>
        <taxon>Streptomycetaceae</taxon>
        <taxon>Streptomyces</taxon>
    </lineage>
</organism>
<protein>
    <submittedName>
        <fullName evidence="2">VOC family protein</fullName>
    </submittedName>
</protein>
<dbReference type="Pfam" id="PF00903">
    <property type="entry name" value="Glyoxalase"/>
    <property type="match status" value="1"/>
</dbReference>
<evidence type="ECO:0000259" key="1">
    <source>
        <dbReference type="PROSITE" id="PS51819"/>
    </source>
</evidence>
<dbReference type="RefSeq" id="WP_311712323.1">
    <property type="nucleotide sequence ID" value="NZ_JAVREZ010000001.1"/>
</dbReference>
<dbReference type="SUPFAM" id="SSF54593">
    <property type="entry name" value="Glyoxalase/Bleomycin resistance protein/Dihydroxybiphenyl dioxygenase"/>
    <property type="match status" value="1"/>
</dbReference>
<keyword evidence="3" id="KW-1185">Reference proteome</keyword>
<dbReference type="Gene3D" id="3.10.180.10">
    <property type="entry name" value="2,3-Dihydroxybiphenyl 1,2-Dioxygenase, domain 1"/>
    <property type="match status" value="1"/>
</dbReference>
<dbReference type="PROSITE" id="PS51819">
    <property type="entry name" value="VOC"/>
    <property type="match status" value="1"/>
</dbReference>
<dbReference type="InterPro" id="IPR004360">
    <property type="entry name" value="Glyas_Fos-R_dOase_dom"/>
</dbReference>
<comment type="caution">
    <text evidence="2">The sequence shown here is derived from an EMBL/GenBank/DDBJ whole genome shotgun (WGS) entry which is preliminary data.</text>
</comment>
<gene>
    <name evidence="2" type="ORF">RNB18_01715</name>
</gene>
<name>A0ABU2V0V3_9ACTN</name>
<dbReference type="EMBL" id="JAVREZ010000001">
    <property type="protein sequence ID" value="MDT0478915.1"/>
    <property type="molecule type" value="Genomic_DNA"/>
</dbReference>
<dbReference type="InterPro" id="IPR037523">
    <property type="entry name" value="VOC_core"/>
</dbReference>
<accession>A0ABU2V0V3</accession>
<dbReference type="Proteomes" id="UP001183824">
    <property type="component" value="Unassembled WGS sequence"/>
</dbReference>
<sequence length="141" mass="15555">MTADDRNILARGRVATRLPAQDLDRARRFYAEQLGLEPVDERPGGLLYRCGGTDFALFRSAGASPGTFTQMGWEVDDIEAVVSQLRQRGVVFEEVDLPGFRTENGIADIDGNYPSKNARGERAAWFRDSEGNLLGIGEPVH</sequence>
<evidence type="ECO:0000313" key="3">
    <source>
        <dbReference type="Proteomes" id="UP001183824"/>
    </source>
</evidence>
<evidence type="ECO:0000313" key="2">
    <source>
        <dbReference type="EMBL" id="MDT0478915.1"/>
    </source>
</evidence>
<reference evidence="3" key="1">
    <citation type="submission" date="2023-07" db="EMBL/GenBank/DDBJ databases">
        <title>30 novel species of actinomycetes from the DSMZ collection.</title>
        <authorList>
            <person name="Nouioui I."/>
        </authorList>
    </citation>
    <scope>NUCLEOTIDE SEQUENCE [LARGE SCALE GENOMIC DNA]</scope>
    <source>
        <strain evidence="3">DSM 41640</strain>
    </source>
</reference>
<dbReference type="InterPro" id="IPR029068">
    <property type="entry name" value="Glyas_Bleomycin-R_OHBP_Dase"/>
</dbReference>
<proteinExistence type="predicted"/>
<feature type="domain" description="VOC" evidence="1">
    <location>
        <begin position="10"/>
        <end position="139"/>
    </location>
</feature>